<name>Q754P4_EREGS</name>
<feature type="compositionally biased region" description="Basic and acidic residues" evidence="1">
    <location>
        <begin position="1"/>
        <end position="34"/>
    </location>
</feature>
<dbReference type="EMBL" id="AE016819">
    <property type="protein sequence ID" value="AAS53399.1"/>
    <property type="molecule type" value="Genomic_DNA"/>
</dbReference>
<reference evidence="3" key="2">
    <citation type="journal article" date="2013" name="G3 (Bethesda)">
        <title>Genomes of Ashbya fungi isolated from insects reveal four mating-type loci, numerous translocations, lack of transposons, and distinct gene duplications.</title>
        <authorList>
            <person name="Dietrich F.S."/>
            <person name="Voegeli S."/>
            <person name="Kuo S."/>
            <person name="Philippsen P."/>
        </authorList>
    </citation>
    <scope>GENOME REANNOTATION</scope>
    <source>
        <strain evidence="3">ATCC 10895 / CBS 109.51 / FGSC 9923 / NRRL Y-1056</strain>
    </source>
</reference>
<keyword evidence="3" id="KW-1185">Reference proteome</keyword>
<accession>Q754P4</accession>
<dbReference type="OMA" id="GLNLRWY"/>
<dbReference type="RefSeq" id="NP_985575.1">
    <property type="nucleotide sequence ID" value="NM_210929.1"/>
</dbReference>
<evidence type="ECO:0000256" key="1">
    <source>
        <dbReference type="SAM" id="MobiDB-lite"/>
    </source>
</evidence>
<dbReference type="OrthoDB" id="4063705at2759"/>
<dbReference type="eggNOG" id="ENOG502QR9U">
    <property type="taxonomic scope" value="Eukaryota"/>
</dbReference>
<dbReference type="KEGG" id="ago:AGOS_AFR028W"/>
<dbReference type="HOGENOM" id="CLU_745907_0_0_1"/>
<dbReference type="GeneID" id="4621815"/>
<dbReference type="AlphaFoldDB" id="Q754P4"/>
<proteinExistence type="predicted"/>
<sequence>MARPEHPKSRDQQASRISRSETCDDKAAFHKPVDESDQQDQGAPVAQRAVPLAELLLDYRLYAFSSEDSYQNFKKNGRDAYHSLLLASEGREILGYPLFRAESGRTFLNFFRRDAPVLQIYKHVVLPFSAEPPGPEARLVALAGDRSLYRVPFCSVFSQQRFLSAISEYTLVFQRGGEPTYVRMRRKWTSQIYDTVFDGMHMRWHHRRLFSLLGGLSRKLVVLREDMPSLFAEMDDQCFSSHLSEKEISELSVLAEYTAKSARLLPSRVARVGELVVADTSTVQPSDFNQVPWNLEVIICMNLLITFLEKQKLADSRRRARNNSIHTMF</sequence>
<organism evidence="2 3">
    <name type="scientific">Eremothecium gossypii (strain ATCC 10895 / CBS 109.51 / FGSC 9923 / NRRL Y-1056)</name>
    <name type="common">Yeast</name>
    <name type="synonym">Ashbya gossypii</name>
    <dbReference type="NCBI Taxonomy" id="284811"/>
    <lineage>
        <taxon>Eukaryota</taxon>
        <taxon>Fungi</taxon>
        <taxon>Dikarya</taxon>
        <taxon>Ascomycota</taxon>
        <taxon>Saccharomycotina</taxon>
        <taxon>Saccharomycetes</taxon>
        <taxon>Saccharomycetales</taxon>
        <taxon>Saccharomycetaceae</taxon>
        <taxon>Eremothecium</taxon>
    </lineage>
</organism>
<feature type="region of interest" description="Disordered" evidence="1">
    <location>
        <begin position="1"/>
        <end position="45"/>
    </location>
</feature>
<evidence type="ECO:0000313" key="2">
    <source>
        <dbReference type="EMBL" id="AAS53399.1"/>
    </source>
</evidence>
<dbReference type="Proteomes" id="UP000000591">
    <property type="component" value="Chromosome VI"/>
</dbReference>
<reference evidence="2 3" key="1">
    <citation type="journal article" date="2004" name="Science">
        <title>The Ashbya gossypii genome as a tool for mapping the ancient Saccharomyces cerevisiae genome.</title>
        <authorList>
            <person name="Dietrich F.S."/>
            <person name="Voegeli S."/>
            <person name="Brachat S."/>
            <person name="Lerch A."/>
            <person name="Gates K."/>
            <person name="Steiner S."/>
            <person name="Mohr C."/>
            <person name="Pohlmann R."/>
            <person name="Luedi P."/>
            <person name="Choi S."/>
            <person name="Wing R.A."/>
            <person name="Flavier A."/>
            <person name="Gaffney T.D."/>
            <person name="Philippsen P."/>
        </authorList>
    </citation>
    <scope>NUCLEOTIDE SEQUENCE [LARGE SCALE GENOMIC DNA]</scope>
    <source>
        <strain evidence="3">ATCC 10895 / CBS 109.51 / FGSC 9923 / NRRL Y-1056</strain>
    </source>
</reference>
<gene>
    <name evidence="2" type="ORF">AGOS_AFR028W</name>
</gene>
<protein>
    <submittedName>
        <fullName evidence="2">AFR028Wp</fullName>
    </submittedName>
</protein>
<evidence type="ECO:0000313" key="3">
    <source>
        <dbReference type="Proteomes" id="UP000000591"/>
    </source>
</evidence>
<dbReference type="FunCoup" id="Q754P4">
    <property type="interactions" value="16"/>
</dbReference>
<dbReference type="InParanoid" id="Q754P4"/>